<evidence type="ECO:0000256" key="3">
    <source>
        <dbReference type="SAM" id="MobiDB-lite"/>
    </source>
</evidence>
<feature type="compositionally biased region" description="Polar residues" evidence="3">
    <location>
        <begin position="131"/>
        <end position="144"/>
    </location>
</feature>
<feature type="compositionally biased region" description="Polar residues" evidence="3">
    <location>
        <begin position="373"/>
        <end position="391"/>
    </location>
</feature>
<sequence>MDKNERGSEEQKLELGRDNLSPVIIVDVGDDVEDDEGWTSQLRHFLSPISWTALKLLLLIPTAPSSQTTSQHNKPALLLFLNHERMGCFFSGYWLKSIISLRKAKRDRSKKVKVHSAIEKANESKERPPTNGESSSFAHGDLQSNHAVPGLSDEHIAAVRIQKAFRACKARKAVHRLKGAVRFNVPIHGQDTQKQASSTLSHIHSWSNIQTQIRARRHHMVTEGRIKQKKLENQLKLDAKLQELEVEWCGGSDTMEEILSRIQQREEAAVKRERAMAYAFSHQWRANPTRYLGQAYYILGKENWGWSWKERWVAARPWEVRVHGEPNDLKKVHSRQGSKTEIKIPVLATKPALSNGKVNAKAKKLSSPAVDYQATQDASSTAGSSHLVIQS</sequence>
<reference evidence="4" key="1">
    <citation type="journal article" date="2020" name="bioRxiv">
        <title>Hybrid origin of Populus tomentosa Carr. identified through genome sequencing and phylogenomic analysis.</title>
        <authorList>
            <person name="An X."/>
            <person name="Gao K."/>
            <person name="Chen Z."/>
            <person name="Li J."/>
            <person name="Yang X."/>
            <person name="Yang X."/>
            <person name="Zhou J."/>
            <person name="Guo T."/>
            <person name="Zhao T."/>
            <person name="Huang S."/>
            <person name="Miao D."/>
            <person name="Khan W.U."/>
            <person name="Rao P."/>
            <person name="Ye M."/>
            <person name="Lei B."/>
            <person name="Liao W."/>
            <person name="Wang J."/>
            <person name="Ji L."/>
            <person name="Li Y."/>
            <person name="Guo B."/>
            <person name="Mustafa N.S."/>
            <person name="Li S."/>
            <person name="Yun Q."/>
            <person name="Keller S.R."/>
            <person name="Mao J."/>
            <person name="Zhang R."/>
            <person name="Strauss S.H."/>
        </authorList>
    </citation>
    <scope>NUCLEOTIDE SEQUENCE</scope>
    <source>
        <strain evidence="4">GM15</strain>
        <tissue evidence="4">Leaf</tissue>
    </source>
</reference>
<evidence type="ECO:0000313" key="4">
    <source>
        <dbReference type="EMBL" id="KAG6756317.1"/>
    </source>
</evidence>
<evidence type="ECO:0000313" key="5">
    <source>
        <dbReference type="Proteomes" id="UP000886885"/>
    </source>
</evidence>
<organism evidence="4 5">
    <name type="scientific">Populus tomentosa</name>
    <name type="common">Chinese white poplar</name>
    <dbReference type="NCBI Taxonomy" id="118781"/>
    <lineage>
        <taxon>Eukaryota</taxon>
        <taxon>Viridiplantae</taxon>
        <taxon>Streptophyta</taxon>
        <taxon>Embryophyta</taxon>
        <taxon>Tracheophyta</taxon>
        <taxon>Spermatophyta</taxon>
        <taxon>Magnoliopsida</taxon>
        <taxon>eudicotyledons</taxon>
        <taxon>Gunneridae</taxon>
        <taxon>Pentapetalae</taxon>
        <taxon>rosids</taxon>
        <taxon>fabids</taxon>
        <taxon>Malpighiales</taxon>
        <taxon>Salicaceae</taxon>
        <taxon>Saliceae</taxon>
        <taxon>Populus</taxon>
    </lineage>
</organism>
<proteinExistence type="inferred from homology"/>
<dbReference type="GO" id="GO:0005516">
    <property type="term" value="F:calmodulin binding"/>
    <property type="evidence" value="ECO:0007669"/>
    <property type="project" value="UniProtKB-KW"/>
</dbReference>
<dbReference type="PANTHER" id="PTHR32295">
    <property type="entry name" value="IQ-DOMAIN 5-RELATED"/>
    <property type="match status" value="1"/>
</dbReference>
<dbReference type="PANTHER" id="PTHR32295:SF134">
    <property type="entry name" value="PROTEIN IQ-DOMAIN 10"/>
    <property type="match status" value="1"/>
</dbReference>
<comment type="caution">
    <text evidence="4">The sequence shown here is derived from an EMBL/GenBank/DDBJ whole genome shotgun (WGS) entry which is preliminary data.</text>
</comment>
<dbReference type="PROSITE" id="PS50096">
    <property type="entry name" value="IQ"/>
    <property type="match status" value="1"/>
</dbReference>
<dbReference type="Proteomes" id="UP000886885">
    <property type="component" value="Chromosome 11A"/>
</dbReference>
<dbReference type="CDD" id="cd23767">
    <property type="entry name" value="IQCD"/>
    <property type="match status" value="1"/>
</dbReference>
<gene>
    <name evidence="4" type="ORF">POTOM_039744</name>
</gene>
<dbReference type="OrthoDB" id="1923765at2759"/>
<keyword evidence="1" id="KW-0112">Calmodulin-binding</keyword>
<feature type="region of interest" description="Disordered" evidence="3">
    <location>
        <begin position="111"/>
        <end position="144"/>
    </location>
</feature>
<evidence type="ECO:0000256" key="1">
    <source>
        <dbReference type="ARBA" id="ARBA00022860"/>
    </source>
</evidence>
<dbReference type="AlphaFoldDB" id="A0A8X7YVU3"/>
<feature type="region of interest" description="Disordered" evidence="3">
    <location>
        <begin position="364"/>
        <end position="391"/>
    </location>
</feature>
<accession>A0A8X7YVU3</accession>
<keyword evidence="5" id="KW-1185">Reference proteome</keyword>
<evidence type="ECO:0000256" key="2">
    <source>
        <dbReference type="ARBA" id="ARBA00024341"/>
    </source>
</evidence>
<feature type="compositionally biased region" description="Basic and acidic residues" evidence="3">
    <location>
        <begin position="116"/>
        <end position="128"/>
    </location>
</feature>
<protein>
    <submittedName>
        <fullName evidence="4">Uncharacterized protein</fullName>
    </submittedName>
</protein>
<dbReference type="EMBL" id="JAAWWB010000021">
    <property type="protein sequence ID" value="KAG6756317.1"/>
    <property type="molecule type" value="Genomic_DNA"/>
</dbReference>
<name>A0A8X7YVU3_POPTO</name>
<comment type="similarity">
    <text evidence="2">Belongs to the IQD family.</text>
</comment>